<dbReference type="InterPro" id="IPR042175">
    <property type="entry name" value="Cell/Rod_MreC_2"/>
</dbReference>
<keyword evidence="7" id="KW-0812">Transmembrane</keyword>
<organism evidence="9 10">
    <name type="scientific">Thermosulfurimonas marina</name>
    <dbReference type="NCBI Taxonomy" id="2047767"/>
    <lineage>
        <taxon>Bacteria</taxon>
        <taxon>Pseudomonadati</taxon>
        <taxon>Thermodesulfobacteriota</taxon>
        <taxon>Thermodesulfobacteria</taxon>
        <taxon>Thermodesulfobacteriales</taxon>
        <taxon>Thermodesulfobacteriaceae</taxon>
        <taxon>Thermosulfurimonas</taxon>
    </lineage>
</organism>
<evidence type="ECO:0000256" key="3">
    <source>
        <dbReference type="ARBA" id="ARBA00022960"/>
    </source>
</evidence>
<protein>
    <recommendedName>
        <fullName evidence="2 5">Cell shape-determining protein MreC</fullName>
    </recommendedName>
    <alternativeName>
        <fullName evidence="4 5">Cell shape protein MreC</fullName>
    </alternativeName>
</protein>
<dbReference type="Gene3D" id="2.40.10.340">
    <property type="entry name" value="Rod shape-determining protein MreC, domain 1"/>
    <property type="match status" value="1"/>
</dbReference>
<dbReference type="PIRSF" id="PIRSF038471">
    <property type="entry name" value="MreC"/>
    <property type="match status" value="1"/>
</dbReference>
<feature type="transmembrane region" description="Helical" evidence="7">
    <location>
        <begin position="6"/>
        <end position="27"/>
    </location>
</feature>
<dbReference type="GO" id="GO:0005886">
    <property type="term" value="C:plasma membrane"/>
    <property type="evidence" value="ECO:0007669"/>
    <property type="project" value="TreeGrafter"/>
</dbReference>
<evidence type="ECO:0000256" key="1">
    <source>
        <dbReference type="ARBA" id="ARBA00009369"/>
    </source>
</evidence>
<evidence type="ECO:0000313" key="9">
    <source>
        <dbReference type="EMBL" id="QJA06097.1"/>
    </source>
</evidence>
<evidence type="ECO:0000256" key="5">
    <source>
        <dbReference type="PIRNR" id="PIRNR038471"/>
    </source>
</evidence>
<evidence type="ECO:0000256" key="6">
    <source>
        <dbReference type="SAM" id="Coils"/>
    </source>
</evidence>
<evidence type="ECO:0000256" key="4">
    <source>
        <dbReference type="ARBA" id="ARBA00032089"/>
    </source>
</evidence>
<evidence type="ECO:0000256" key="2">
    <source>
        <dbReference type="ARBA" id="ARBA00013855"/>
    </source>
</evidence>
<dbReference type="Gene3D" id="2.40.10.350">
    <property type="entry name" value="Rod shape-determining protein MreC, domain 2"/>
    <property type="match status" value="1"/>
</dbReference>
<name>A0A6H1WS97_9BACT</name>
<dbReference type="InterPro" id="IPR055342">
    <property type="entry name" value="MreC_beta-barrel_core"/>
</dbReference>
<evidence type="ECO:0000313" key="10">
    <source>
        <dbReference type="Proteomes" id="UP000501253"/>
    </source>
</evidence>
<evidence type="ECO:0000259" key="8">
    <source>
        <dbReference type="Pfam" id="PF04085"/>
    </source>
</evidence>
<keyword evidence="7" id="KW-0472">Membrane</keyword>
<gene>
    <name evidence="9" type="primary">mreC</name>
    <name evidence="9" type="ORF">FVE67_04485</name>
</gene>
<dbReference type="Proteomes" id="UP000501253">
    <property type="component" value="Chromosome"/>
</dbReference>
<dbReference type="InterPro" id="IPR042177">
    <property type="entry name" value="Cell/Rod_1"/>
</dbReference>
<proteinExistence type="inferred from homology"/>
<keyword evidence="10" id="KW-1185">Reference proteome</keyword>
<dbReference type="InterPro" id="IPR007221">
    <property type="entry name" value="MreC"/>
</dbReference>
<sequence>MPSVKVLKVLAGAVVGGILLFVLAWIWEIHPSRLGSSLFSPLLKGISVAGGGLRKEFERYIWLTRVRQENERLLRENEALKSRLVELQDQLDLCKALKEEEKEALFRRYPRVLARVIYHPLSPFEGLLIIDKGGKDGLRPEMPVVSVAEGEPGVLVGQVVETTRHYARVLPLTHPQSAVDVYSLRSKERGLLKGRGMDQPLLLDYVPYGTDFRVGDLLVTSGLDALFPRNIRVGRIVRILPQRRQGFFQTIEVEPLVDLRRLSWVAVLIKPLRKKELSP</sequence>
<evidence type="ECO:0000256" key="7">
    <source>
        <dbReference type="SAM" id="Phobius"/>
    </source>
</evidence>
<keyword evidence="3 5" id="KW-0133">Cell shape</keyword>
<dbReference type="PANTHER" id="PTHR34138">
    <property type="entry name" value="CELL SHAPE-DETERMINING PROTEIN MREC"/>
    <property type="match status" value="1"/>
</dbReference>
<reference evidence="9 10" key="1">
    <citation type="submission" date="2019-08" db="EMBL/GenBank/DDBJ databases">
        <title>Complete genome sequence of Thermosulfurimonas marina SU872T, an anaerobic thermophilic chemolithoautotrophic bacterium isolated from a shallow marine hydrothermal vent.</title>
        <authorList>
            <person name="Allioux M."/>
            <person name="Jebbar M."/>
            <person name="Slobodkina G."/>
            <person name="Slobodkin A."/>
            <person name="Moalic Y."/>
            <person name="Frolova A."/>
            <person name="Shao Z."/>
            <person name="Alain K."/>
        </authorList>
    </citation>
    <scope>NUCLEOTIDE SEQUENCE [LARGE SCALE GENOMIC DNA]</scope>
    <source>
        <strain evidence="9 10">SU872</strain>
    </source>
</reference>
<dbReference type="GO" id="GO:0008360">
    <property type="term" value="P:regulation of cell shape"/>
    <property type="evidence" value="ECO:0007669"/>
    <property type="project" value="UniProtKB-KW"/>
</dbReference>
<feature type="domain" description="Rod shape-determining protein MreC beta-barrel core" evidence="8">
    <location>
        <begin position="116"/>
        <end position="268"/>
    </location>
</feature>
<dbReference type="NCBIfam" id="TIGR00219">
    <property type="entry name" value="mreC"/>
    <property type="match status" value="1"/>
</dbReference>
<dbReference type="AlphaFoldDB" id="A0A6H1WS97"/>
<dbReference type="PANTHER" id="PTHR34138:SF1">
    <property type="entry name" value="CELL SHAPE-DETERMINING PROTEIN MREC"/>
    <property type="match status" value="1"/>
</dbReference>
<feature type="coiled-coil region" evidence="6">
    <location>
        <begin position="63"/>
        <end position="104"/>
    </location>
</feature>
<accession>A0A6H1WS97</accession>
<keyword evidence="6" id="KW-0175">Coiled coil</keyword>
<dbReference type="Pfam" id="PF04085">
    <property type="entry name" value="MreC"/>
    <property type="match status" value="1"/>
</dbReference>
<dbReference type="KEGG" id="tmai:FVE67_04485"/>
<dbReference type="EMBL" id="CP042909">
    <property type="protein sequence ID" value="QJA06097.1"/>
    <property type="molecule type" value="Genomic_DNA"/>
</dbReference>
<keyword evidence="7" id="KW-1133">Transmembrane helix</keyword>
<comment type="function">
    <text evidence="5">Involved in formation and maintenance of cell shape.</text>
</comment>
<comment type="similarity">
    <text evidence="1 5">Belongs to the MreC family.</text>
</comment>